<dbReference type="AlphaFoldDB" id="A0A7C9RRM6"/>
<accession>A0A7C9RRM6</accession>
<sequence>MGIKVLGWITPVRIALTGAVLVALLLAAPISFRAPGDHEMTNCGSTLMFDPQGYAKAGERHYWDDFVHRCTMGRTTRLAQALGLLAVTGVLVTFALTRPPNRRTVVAADDAQAA</sequence>
<keyword evidence="1" id="KW-0472">Membrane</keyword>
<feature type="transmembrane region" description="Helical" evidence="1">
    <location>
        <begin position="12"/>
        <end position="32"/>
    </location>
</feature>
<keyword evidence="3" id="KW-1185">Reference proteome</keyword>
<organism evidence="2 3">
    <name type="scientific">Lentzea alba</name>
    <dbReference type="NCBI Taxonomy" id="2714351"/>
    <lineage>
        <taxon>Bacteria</taxon>
        <taxon>Bacillati</taxon>
        <taxon>Actinomycetota</taxon>
        <taxon>Actinomycetes</taxon>
        <taxon>Pseudonocardiales</taxon>
        <taxon>Pseudonocardiaceae</taxon>
        <taxon>Lentzea</taxon>
    </lineage>
</organism>
<reference evidence="2 3" key="1">
    <citation type="submission" date="2020-03" db="EMBL/GenBank/DDBJ databases">
        <title>Isolation and identification of active actinomycetes.</title>
        <authorList>
            <person name="Sun X."/>
        </authorList>
    </citation>
    <scope>NUCLEOTIDE SEQUENCE [LARGE SCALE GENOMIC DNA]</scope>
    <source>
        <strain evidence="2 3">NEAU-D13</strain>
    </source>
</reference>
<evidence type="ECO:0000313" key="3">
    <source>
        <dbReference type="Proteomes" id="UP000481360"/>
    </source>
</evidence>
<proteinExistence type="predicted"/>
<comment type="caution">
    <text evidence="2">The sequence shown here is derived from an EMBL/GenBank/DDBJ whole genome shotgun (WGS) entry which is preliminary data.</text>
</comment>
<gene>
    <name evidence="2" type="ORF">G7043_08180</name>
</gene>
<keyword evidence="1" id="KW-1133">Transmembrane helix</keyword>
<dbReference type="RefSeq" id="WP_166044841.1">
    <property type="nucleotide sequence ID" value="NZ_JAAMPJ010000001.1"/>
</dbReference>
<dbReference type="Proteomes" id="UP000481360">
    <property type="component" value="Unassembled WGS sequence"/>
</dbReference>
<dbReference type="EMBL" id="JAAMPJ010000001">
    <property type="protein sequence ID" value="NGY58902.1"/>
    <property type="molecule type" value="Genomic_DNA"/>
</dbReference>
<protein>
    <submittedName>
        <fullName evidence="2">Uncharacterized protein</fullName>
    </submittedName>
</protein>
<feature type="transmembrane region" description="Helical" evidence="1">
    <location>
        <begin position="78"/>
        <end position="96"/>
    </location>
</feature>
<evidence type="ECO:0000256" key="1">
    <source>
        <dbReference type="SAM" id="Phobius"/>
    </source>
</evidence>
<name>A0A7C9RRM6_9PSEU</name>
<evidence type="ECO:0000313" key="2">
    <source>
        <dbReference type="EMBL" id="NGY58902.1"/>
    </source>
</evidence>
<keyword evidence="1" id="KW-0812">Transmembrane</keyword>